<feature type="transmembrane region" description="Helical" evidence="1">
    <location>
        <begin position="77"/>
        <end position="95"/>
    </location>
</feature>
<dbReference type="AlphaFoldDB" id="A0A3M6R118"/>
<dbReference type="RefSeq" id="WP_122226714.1">
    <property type="nucleotide sequence ID" value="NZ_RDQO01000001.1"/>
</dbReference>
<keyword evidence="1" id="KW-1133">Transmembrane helix</keyword>
<proteinExistence type="predicted"/>
<keyword evidence="1" id="KW-0472">Membrane</keyword>
<dbReference type="OrthoDB" id="8905149at2"/>
<feature type="transmembrane region" description="Helical" evidence="1">
    <location>
        <begin position="44"/>
        <end position="65"/>
    </location>
</feature>
<dbReference type="Proteomes" id="UP000278006">
    <property type="component" value="Unassembled WGS sequence"/>
</dbReference>
<comment type="caution">
    <text evidence="2">The sequence shown here is derived from an EMBL/GenBank/DDBJ whole genome shotgun (WGS) entry which is preliminary data.</text>
</comment>
<accession>A0A3M6R118</accession>
<dbReference type="EMBL" id="RDQO01000001">
    <property type="protein sequence ID" value="RMX08589.1"/>
    <property type="molecule type" value="Genomic_DNA"/>
</dbReference>
<evidence type="ECO:0000256" key="1">
    <source>
        <dbReference type="SAM" id="Phobius"/>
    </source>
</evidence>
<protein>
    <submittedName>
        <fullName evidence="2">Uncharacterized protein</fullName>
    </submittedName>
</protein>
<keyword evidence="1" id="KW-0812">Transmembrane</keyword>
<organism evidence="2 3">
    <name type="scientific">Corticibacter populi</name>
    <dbReference type="NCBI Taxonomy" id="1550736"/>
    <lineage>
        <taxon>Bacteria</taxon>
        <taxon>Pseudomonadati</taxon>
        <taxon>Pseudomonadota</taxon>
        <taxon>Betaproteobacteria</taxon>
        <taxon>Burkholderiales</taxon>
        <taxon>Comamonadaceae</taxon>
        <taxon>Corticibacter</taxon>
    </lineage>
</organism>
<sequence>MNTSLLIISMLLGILGPWAALAYMRPILADVLRALCTTGQGVEFWLRSANVLAISGTLLLILSFGDFDAGSSVAGSLRRTTWLVLAGIFMTVAYITRSVRRQLPAADRVDAGVLPMTLATGAMPAAPGAPVALDATVARD</sequence>
<feature type="transmembrane region" description="Helical" evidence="1">
    <location>
        <begin position="6"/>
        <end position="24"/>
    </location>
</feature>
<reference evidence="2 3" key="1">
    <citation type="submission" date="2018-10" db="EMBL/GenBank/DDBJ databases">
        <title>Draft genome of Cortibacter populi DSM10536.</title>
        <authorList>
            <person name="Bernier A.-M."/>
            <person name="Bernard K."/>
        </authorList>
    </citation>
    <scope>NUCLEOTIDE SEQUENCE [LARGE SCALE GENOMIC DNA]</scope>
    <source>
        <strain evidence="2 3">DSM 105136</strain>
    </source>
</reference>
<name>A0A3M6R118_9BURK</name>
<evidence type="ECO:0000313" key="3">
    <source>
        <dbReference type="Proteomes" id="UP000278006"/>
    </source>
</evidence>
<gene>
    <name evidence="2" type="ORF">D8I35_05830</name>
</gene>
<keyword evidence="3" id="KW-1185">Reference proteome</keyword>
<evidence type="ECO:0000313" key="2">
    <source>
        <dbReference type="EMBL" id="RMX08589.1"/>
    </source>
</evidence>